<proteinExistence type="predicted"/>
<dbReference type="PROSITE" id="PS51186">
    <property type="entry name" value="GNAT"/>
    <property type="match status" value="1"/>
</dbReference>
<protein>
    <submittedName>
        <fullName evidence="4">GNAT family N-acetyltransferase</fullName>
    </submittedName>
</protein>
<keyword evidence="2" id="KW-0012">Acyltransferase</keyword>
<dbReference type="CDD" id="cd04301">
    <property type="entry name" value="NAT_SF"/>
    <property type="match status" value="1"/>
</dbReference>
<evidence type="ECO:0000259" key="3">
    <source>
        <dbReference type="PROSITE" id="PS51186"/>
    </source>
</evidence>
<feature type="domain" description="N-acetyltransferase" evidence="3">
    <location>
        <begin position="3"/>
        <end position="144"/>
    </location>
</feature>
<sequence>MKIIIRECATQDYKDIVLLNKNQMGYEYPAEDTRKQLEQLLNDSNHKIYVAVVADKVVGYVHANNYDLLYAPHLKNIMGIAVSSDYKRNGIGKMLLNEVEKWARDTGAYGIRLASGATRTGAHVFYMNCGYIGNKEQRKFKKMF</sequence>
<reference evidence="4" key="1">
    <citation type="submission" date="2022-12" db="EMBL/GenBank/DDBJ databases">
        <title>Clostridium sp. nov., isolated from industrial wastewater.</title>
        <authorList>
            <person name="Jiayan W."/>
        </authorList>
    </citation>
    <scope>NUCLEOTIDE SEQUENCE</scope>
    <source>
        <strain evidence="4">ZC22-4</strain>
    </source>
</reference>
<accession>A0ABT4D957</accession>
<evidence type="ECO:0000256" key="2">
    <source>
        <dbReference type="ARBA" id="ARBA00023315"/>
    </source>
</evidence>
<organism evidence="4 5">
    <name type="scientific">Clostridium brassicae</name>
    <dbReference type="NCBI Taxonomy" id="2999072"/>
    <lineage>
        <taxon>Bacteria</taxon>
        <taxon>Bacillati</taxon>
        <taxon>Bacillota</taxon>
        <taxon>Clostridia</taxon>
        <taxon>Eubacteriales</taxon>
        <taxon>Clostridiaceae</taxon>
        <taxon>Clostridium</taxon>
    </lineage>
</organism>
<evidence type="ECO:0000313" key="4">
    <source>
        <dbReference type="EMBL" id="MCY6957771.1"/>
    </source>
</evidence>
<dbReference type="Pfam" id="PF00583">
    <property type="entry name" value="Acetyltransf_1"/>
    <property type="match status" value="1"/>
</dbReference>
<dbReference type="Proteomes" id="UP001144612">
    <property type="component" value="Unassembled WGS sequence"/>
</dbReference>
<name>A0ABT4D957_9CLOT</name>
<dbReference type="SUPFAM" id="SSF55729">
    <property type="entry name" value="Acyl-CoA N-acyltransferases (Nat)"/>
    <property type="match status" value="1"/>
</dbReference>
<dbReference type="RefSeq" id="WP_268060169.1">
    <property type="nucleotide sequence ID" value="NZ_JAPQFJ010000003.1"/>
</dbReference>
<keyword evidence="5" id="KW-1185">Reference proteome</keyword>
<dbReference type="Gene3D" id="3.40.630.30">
    <property type="match status" value="1"/>
</dbReference>
<dbReference type="InterPro" id="IPR050832">
    <property type="entry name" value="Bact_Acetyltransf"/>
</dbReference>
<dbReference type="PANTHER" id="PTHR43877">
    <property type="entry name" value="AMINOALKYLPHOSPHONATE N-ACETYLTRANSFERASE-RELATED-RELATED"/>
    <property type="match status" value="1"/>
</dbReference>
<comment type="caution">
    <text evidence="4">The sequence shown here is derived from an EMBL/GenBank/DDBJ whole genome shotgun (WGS) entry which is preliminary data.</text>
</comment>
<gene>
    <name evidence="4" type="ORF">OW729_04015</name>
</gene>
<evidence type="ECO:0000313" key="5">
    <source>
        <dbReference type="Proteomes" id="UP001144612"/>
    </source>
</evidence>
<keyword evidence="1" id="KW-0808">Transferase</keyword>
<dbReference type="InterPro" id="IPR000182">
    <property type="entry name" value="GNAT_dom"/>
</dbReference>
<dbReference type="InterPro" id="IPR016181">
    <property type="entry name" value="Acyl_CoA_acyltransferase"/>
</dbReference>
<evidence type="ECO:0000256" key="1">
    <source>
        <dbReference type="ARBA" id="ARBA00022679"/>
    </source>
</evidence>
<dbReference type="EMBL" id="JAPQFJ010000003">
    <property type="protein sequence ID" value="MCY6957771.1"/>
    <property type="molecule type" value="Genomic_DNA"/>
</dbReference>